<dbReference type="SUPFAM" id="SSF89796">
    <property type="entry name" value="CoA-transferase family III (CaiB/BaiF)"/>
    <property type="match status" value="1"/>
</dbReference>
<dbReference type="GO" id="GO:0008410">
    <property type="term" value="F:CoA-transferase activity"/>
    <property type="evidence" value="ECO:0007669"/>
    <property type="project" value="TreeGrafter"/>
</dbReference>
<dbReference type="PANTHER" id="PTHR48207">
    <property type="entry name" value="SUCCINATE--HYDROXYMETHYLGLUTARATE COA-TRANSFERASE"/>
    <property type="match status" value="1"/>
</dbReference>
<proteinExistence type="predicted"/>
<protein>
    <submittedName>
        <fullName evidence="2">CoA transferase</fullName>
    </submittedName>
</protein>
<dbReference type="PANTHER" id="PTHR48207:SF3">
    <property type="entry name" value="SUCCINATE--HYDROXYMETHYLGLUTARATE COA-TRANSFERASE"/>
    <property type="match status" value="1"/>
</dbReference>
<evidence type="ECO:0000313" key="3">
    <source>
        <dbReference type="Proteomes" id="UP001141659"/>
    </source>
</evidence>
<keyword evidence="1 2" id="KW-0808">Transferase</keyword>
<reference evidence="2" key="2">
    <citation type="journal article" date="2022" name="BMC Genomics">
        <title>Comparative genome analysis of mycobacteria focusing on tRNA and non-coding RNA.</title>
        <authorList>
            <person name="Behra P.R.K."/>
            <person name="Pettersson B.M.F."/>
            <person name="Ramesh M."/>
            <person name="Das S."/>
            <person name="Dasgupta S."/>
            <person name="Kirsebom L.A."/>
        </authorList>
    </citation>
    <scope>NUCLEOTIDE SEQUENCE</scope>
    <source>
        <strain evidence="2">DSM 44242</strain>
    </source>
</reference>
<reference evidence="2" key="1">
    <citation type="submission" date="2020-07" db="EMBL/GenBank/DDBJ databases">
        <authorList>
            <person name="Pettersson B.M.F."/>
            <person name="Behra P.R.K."/>
            <person name="Ramesh M."/>
            <person name="Das S."/>
            <person name="Dasgupta S."/>
            <person name="Kirsebom L.A."/>
        </authorList>
    </citation>
    <scope>NUCLEOTIDE SEQUENCE</scope>
    <source>
        <strain evidence="2">DSM 44242</strain>
    </source>
</reference>
<dbReference type="InterPro" id="IPR023606">
    <property type="entry name" value="CoA-Trfase_III_dom_1_sf"/>
</dbReference>
<evidence type="ECO:0000313" key="2">
    <source>
        <dbReference type="EMBL" id="MCV7391532.1"/>
    </source>
</evidence>
<dbReference type="AlphaFoldDB" id="A0AAW5T9J3"/>
<dbReference type="InterPro" id="IPR050483">
    <property type="entry name" value="CoA-transferase_III_domain"/>
</dbReference>
<organism evidence="2 3">
    <name type="scientific">Mycolicibacterium porcinum</name>
    <dbReference type="NCBI Taxonomy" id="39693"/>
    <lineage>
        <taxon>Bacteria</taxon>
        <taxon>Bacillati</taxon>
        <taxon>Actinomycetota</taxon>
        <taxon>Actinomycetes</taxon>
        <taxon>Mycobacteriales</taxon>
        <taxon>Mycobacteriaceae</taxon>
        <taxon>Mycolicibacterium</taxon>
    </lineage>
</organism>
<dbReference type="InterPro" id="IPR044855">
    <property type="entry name" value="CoA-Trfase_III_dom3_sf"/>
</dbReference>
<dbReference type="InterPro" id="IPR003673">
    <property type="entry name" value="CoA-Trfase_fam_III"/>
</dbReference>
<dbReference type="EMBL" id="JACKVC010000021">
    <property type="protein sequence ID" value="MCV7391532.1"/>
    <property type="molecule type" value="Genomic_DNA"/>
</dbReference>
<evidence type="ECO:0000256" key="1">
    <source>
        <dbReference type="ARBA" id="ARBA00022679"/>
    </source>
</evidence>
<dbReference type="Gene3D" id="3.30.1540.10">
    <property type="entry name" value="formyl-coa transferase, domain 3"/>
    <property type="match status" value="1"/>
</dbReference>
<name>A0AAW5T9J3_9MYCO</name>
<dbReference type="Proteomes" id="UP001141659">
    <property type="component" value="Unassembled WGS sequence"/>
</dbReference>
<sequence>MAAWLCDPVSEFTSGPSSTAAESSLPLAGITVIAMEQAVSAPMCTRVLADFGARVIKIENPKGGDFARDYDDVVLGQAAHFVWANRGKESVTLNLKSPEGMAVLHRLLDGADAFVSNLAPGATARLGLGPDDLKVRHPQVIPLEIDGYGPGGPLSHKRAYDLLVQAESGSCASTGYAGMPAKPGAAVADITTGLYSALSIMALLLGRARNGDTGAAPAVAVSLFDTMTDIMGYQLTYTQHSGIDQVPLGMSSPAVAPYGAFDTRDGQTVVLGTTNDREWQRLAREIIERPDLADDPRFATNSDRCAHRDELNKAIESWCAEHDLDDIQQTADDAGIGNSRYNRPSEVISHPHLQARDRWRRVDTPSGEISALLPPPVISGMELGMGAVPGLGEHTDAVLGRIGLSVEQIAALREQGAIGPAYPQS</sequence>
<dbReference type="Pfam" id="PF02515">
    <property type="entry name" value="CoA_transf_3"/>
    <property type="match status" value="1"/>
</dbReference>
<gene>
    <name evidence="2" type="ORF">H5P34_26075</name>
</gene>
<comment type="caution">
    <text evidence="2">The sequence shown here is derived from an EMBL/GenBank/DDBJ whole genome shotgun (WGS) entry which is preliminary data.</text>
</comment>
<accession>A0AAW5T9J3</accession>
<dbReference type="Gene3D" id="3.40.50.10540">
    <property type="entry name" value="Crotonobetainyl-coa:carnitine coa-transferase, domain 1"/>
    <property type="match status" value="1"/>
</dbReference>